<dbReference type="Pfam" id="PF14559">
    <property type="entry name" value="TPR_19"/>
    <property type="match status" value="1"/>
</dbReference>
<dbReference type="InterPro" id="IPR051012">
    <property type="entry name" value="CellSynth/LPSAsmb/PSIAsmb"/>
</dbReference>
<dbReference type="PROSITE" id="PS50005">
    <property type="entry name" value="TPR"/>
    <property type="match status" value="2"/>
</dbReference>
<evidence type="ECO:0000256" key="4">
    <source>
        <dbReference type="SAM" id="MobiDB-lite"/>
    </source>
</evidence>
<comment type="caution">
    <text evidence="5">The sequence shown here is derived from an EMBL/GenBank/DDBJ whole genome shotgun (WGS) entry which is preliminary data.</text>
</comment>
<reference evidence="5 6" key="1">
    <citation type="submission" date="2019-05" db="EMBL/GenBank/DDBJ databases">
        <title>Sulfitobacter sabulilitoris sp. nov., isolated from a marine sand.</title>
        <authorList>
            <person name="Yoon J.-H."/>
        </authorList>
    </citation>
    <scope>NUCLEOTIDE SEQUENCE [LARGE SCALE GENOMIC DNA]</scope>
    <source>
        <strain evidence="5 6">HSMS-29</strain>
    </source>
</reference>
<dbReference type="PANTHER" id="PTHR45586:SF14">
    <property type="entry name" value="TETRATRICOPEPTIDE TPR_2 REPEAT PROTEIN"/>
    <property type="match status" value="1"/>
</dbReference>
<dbReference type="InterPro" id="IPR027417">
    <property type="entry name" value="P-loop_NTPase"/>
</dbReference>
<evidence type="ECO:0000313" key="5">
    <source>
        <dbReference type="EMBL" id="TMM52939.1"/>
    </source>
</evidence>
<name>A0A5S3PFY8_9RHOB</name>
<dbReference type="InterPro" id="IPR019734">
    <property type="entry name" value="TPR_rpt"/>
</dbReference>
<keyword evidence="6" id="KW-1185">Reference proteome</keyword>
<dbReference type="Gene3D" id="3.40.50.300">
    <property type="entry name" value="P-loop containing nucleotide triphosphate hydrolases"/>
    <property type="match status" value="1"/>
</dbReference>
<dbReference type="SUPFAM" id="SSF48452">
    <property type="entry name" value="TPR-like"/>
    <property type="match status" value="1"/>
</dbReference>
<dbReference type="OrthoDB" id="9800698at2"/>
<feature type="compositionally biased region" description="Basic residues" evidence="4">
    <location>
        <begin position="1"/>
        <end position="15"/>
    </location>
</feature>
<dbReference type="SMART" id="SM00028">
    <property type="entry name" value="TPR"/>
    <property type="match status" value="6"/>
</dbReference>
<evidence type="ECO:0000313" key="6">
    <source>
        <dbReference type="Proteomes" id="UP000309550"/>
    </source>
</evidence>
<gene>
    <name evidence="5" type="ORF">FDT80_11875</name>
</gene>
<dbReference type="EMBL" id="VANS01000002">
    <property type="protein sequence ID" value="TMM52939.1"/>
    <property type="molecule type" value="Genomic_DNA"/>
</dbReference>
<organism evidence="5 6">
    <name type="scientific">Sulfitobacter sabulilitoris</name>
    <dbReference type="NCBI Taxonomy" id="2562655"/>
    <lineage>
        <taxon>Bacteria</taxon>
        <taxon>Pseudomonadati</taxon>
        <taxon>Pseudomonadota</taxon>
        <taxon>Alphaproteobacteria</taxon>
        <taxon>Rhodobacterales</taxon>
        <taxon>Roseobacteraceae</taxon>
        <taxon>Sulfitobacter</taxon>
    </lineage>
</organism>
<dbReference type="PANTHER" id="PTHR45586">
    <property type="entry name" value="TPR REPEAT-CONTAINING PROTEIN PA4667"/>
    <property type="match status" value="1"/>
</dbReference>
<dbReference type="InterPro" id="IPR011990">
    <property type="entry name" value="TPR-like_helical_dom_sf"/>
</dbReference>
<dbReference type="Proteomes" id="UP000309550">
    <property type="component" value="Unassembled WGS sequence"/>
</dbReference>
<feature type="repeat" description="TPR" evidence="3">
    <location>
        <begin position="244"/>
        <end position="277"/>
    </location>
</feature>
<evidence type="ECO:0000256" key="2">
    <source>
        <dbReference type="ARBA" id="ARBA00022803"/>
    </source>
</evidence>
<feature type="region of interest" description="Disordered" evidence="4">
    <location>
        <begin position="1"/>
        <end position="23"/>
    </location>
</feature>
<proteinExistence type="predicted"/>
<dbReference type="Pfam" id="PF13469">
    <property type="entry name" value="Sulfotransfer_3"/>
    <property type="match status" value="1"/>
</dbReference>
<dbReference type="SUPFAM" id="SSF52540">
    <property type="entry name" value="P-loop containing nucleoside triphosphate hydrolases"/>
    <property type="match status" value="1"/>
</dbReference>
<keyword evidence="2 3" id="KW-0802">TPR repeat</keyword>
<feature type="repeat" description="TPR" evidence="3">
    <location>
        <begin position="142"/>
        <end position="175"/>
    </location>
</feature>
<sequence>MARLRRSRHAQKGRSRMNVQTPPARILLSRAERLTRKGDRVAAATLYQDVLDRYPSNRRARTGLARLAQEADQADARTLRPAVALFQSGRITEALELAERIARQGPGSIPLLELKAACLRRLSRPTEAIKCYDRALQTGDTASLWTGKGGALLEAGKLARAAAALGRATALAPDDPLAWMQLARCRLDMGQPTAALEAVETALIHAADARAGAVLRGRILIALGRTDQAERALRDALRGDAQDAPALNELAILARATGDRDGAVRQYDQALRLLPDAAAVHRNLSEVARYTPDAPQIATMLRLVTGPSLAPGDKAQLHFALFNAFDQLDETDRAFDHLQQGNALRKAQLHYDVGRDRQLMSWLASLRLPPAPMGQPRLRPIFVTGLPRSGTTLTEHVLARSPGVHPAGELPVVQTAIAPILRSLEAQMRSHLDPEEILALQTTLRQGLADYAGDHDVIIDKMPLNIRWAGFLRAALPEARIVVLHRDPMAVGWSLYRQYFGGGGNGFAYDLGDIARYQGLVRGMIAHFDAGPGDPLIHLDYADLTATPDETARRLRLACDLKEPEPHDAPVTRPILTASADQVRGPITAGRDNQWRRYETALSPLRDALKETGGFSNL</sequence>
<protein>
    <submittedName>
        <fullName evidence="5">Tetratricopeptide repeat protein</fullName>
    </submittedName>
</protein>
<dbReference type="Pfam" id="PF13432">
    <property type="entry name" value="TPR_16"/>
    <property type="match status" value="2"/>
</dbReference>
<evidence type="ECO:0000256" key="3">
    <source>
        <dbReference type="PROSITE-ProRule" id="PRU00339"/>
    </source>
</evidence>
<dbReference type="AlphaFoldDB" id="A0A5S3PFY8"/>
<evidence type="ECO:0000256" key="1">
    <source>
        <dbReference type="ARBA" id="ARBA00022737"/>
    </source>
</evidence>
<dbReference type="Gene3D" id="1.25.40.10">
    <property type="entry name" value="Tetratricopeptide repeat domain"/>
    <property type="match status" value="3"/>
</dbReference>
<accession>A0A5S3PFY8</accession>
<keyword evidence="1" id="KW-0677">Repeat</keyword>